<evidence type="ECO:0000313" key="2">
    <source>
        <dbReference type="Proteomes" id="UP000187526"/>
    </source>
</evidence>
<dbReference type="OrthoDB" id="5405319at2"/>
<dbReference type="RefSeq" id="WP_076094455.1">
    <property type="nucleotide sequence ID" value="NZ_MTHD01000003.1"/>
</dbReference>
<organism evidence="1 2">
    <name type="scientific">Azonexus hydrophilus</name>
    <dbReference type="NCBI Taxonomy" id="418702"/>
    <lineage>
        <taxon>Bacteria</taxon>
        <taxon>Pseudomonadati</taxon>
        <taxon>Pseudomonadota</taxon>
        <taxon>Betaproteobacteria</taxon>
        <taxon>Rhodocyclales</taxon>
        <taxon>Azonexaceae</taxon>
        <taxon>Azonexus</taxon>
    </lineage>
</organism>
<dbReference type="SUPFAM" id="SSF56112">
    <property type="entry name" value="Protein kinase-like (PK-like)"/>
    <property type="match status" value="1"/>
</dbReference>
<comment type="caution">
    <text evidence="1">The sequence shown here is derived from an EMBL/GenBank/DDBJ whole genome shotgun (WGS) entry which is preliminary data.</text>
</comment>
<protein>
    <recommendedName>
        <fullName evidence="3">InaA protein</fullName>
    </recommendedName>
</protein>
<dbReference type="PIRSF" id="PIRSF026326">
    <property type="entry name" value="InaA"/>
    <property type="match status" value="1"/>
</dbReference>
<reference evidence="1 2" key="1">
    <citation type="submission" date="2016-10" db="EMBL/GenBank/DDBJ databases">
        <title>Alkaliphiles isolated from bioreactors.</title>
        <authorList>
            <person name="Salah Z."/>
            <person name="Rout S.P."/>
            <person name="Humphreys P.N."/>
        </authorList>
    </citation>
    <scope>NUCLEOTIDE SEQUENCE [LARGE SCALE GENOMIC DNA]</scope>
    <source>
        <strain evidence="1 2">ZS02</strain>
    </source>
</reference>
<dbReference type="Pfam" id="PF06293">
    <property type="entry name" value="Kdo"/>
    <property type="match status" value="1"/>
</dbReference>
<sequence length="219" mass="24978">MQETINGSAGTPDNFDEWWNTPGQWVEEPNQRRSGWSGMMTARFGDTLYYIKKQNNHLYRSLGHPFGMPTTSREFANIQCLSALGIQVPEPVFHGSRQGPEGFEGLLVTRELEGFKAIADAATLSPDEKRQLAIATGETVGRMHRARLQHSCLYDNHVMYRWQDGTLLIALIDLEKLRRPYLPWRAARHDLDQLRRHQQIWNPDDWAALLSAHAAALAT</sequence>
<evidence type="ECO:0008006" key="3">
    <source>
        <dbReference type="Google" id="ProtNLM"/>
    </source>
</evidence>
<dbReference type="EMBL" id="MTHD01000003">
    <property type="protein sequence ID" value="OMG53604.1"/>
    <property type="molecule type" value="Genomic_DNA"/>
</dbReference>
<dbReference type="AlphaFoldDB" id="A0A1R1I4P0"/>
<accession>A0A1R1I4P0</accession>
<keyword evidence="2" id="KW-1185">Reference proteome</keyword>
<proteinExistence type="predicted"/>
<dbReference type="InterPro" id="IPR027023">
    <property type="entry name" value="Put_LipoPS_kinase_InaA"/>
</dbReference>
<name>A0A1R1I4P0_9RHOO</name>
<gene>
    <name evidence="1" type="ORF">BJN45_09185</name>
</gene>
<dbReference type="InterPro" id="IPR011009">
    <property type="entry name" value="Kinase-like_dom_sf"/>
</dbReference>
<dbReference type="Proteomes" id="UP000187526">
    <property type="component" value="Unassembled WGS sequence"/>
</dbReference>
<evidence type="ECO:0000313" key="1">
    <source>
        <dbReference type="EMBL" id="OMG53604.1"/>
    </source>
</evidence>
<dbReference type="STRING" id="418702.BJN45_09185"/>